<dbReference type="PANTHER" id="PTHR11059:SF0">
    <property type="entry name" value="DNA REPAIR PROTEIN RECN"/>
    <property type="match status" value="1"/>
</dbReference>
<sequence length="554" mass="59306">MINDAVLALHPGLTVVTGETGAGKTMIVTSIDLLLGGRGDPKAVRSGARRAVVEGRFAQISADTVRRVQEAGGELDDDGPDEHGPELLVGRQVTPSGRTRAFVGGAQVPVGRIDELIGDLVTVHGQSEQIRLAGRDRQRELLDRFAGDEQHQRLVRYRHCYDEHRAARSERERLQAEAQERAREIDVLRFGRDEIARVQPQPGEDVALAAEALRLQTSGDLRADANTAIEAIAGSDDEAGGALAALAVARHAADRLAEADPGAAGLSERVREVGYLLNDLTGDLSRYLDGLEAQPGRLEQIAERRFELAGLLRKYGSSCDEVLAWADHAGERLEVLELADDRIGELSTRIEDLEDELGWLATELHDARVAAAMVFVDRVRGELAALAMPHARMEFEVTSVELGPSGADQVDLLFSANPGSAPRSLGKVASGGEMSRVRLAIEVVLAAGGGSVTFVFDEVDAGVGGAVAVEIGRRLALLARHRQVIVVTHLAQVAAFADRHFAVVKSDDGQVTTSGVREVAERDRAVELARMMAGIETTDSALAHAGELLDLASR</sequence>
<evidence type="ECO:0000256" key="7">
    <source>
        <dbReference type="ARBA" id="ARBA00023204"/>
    </source>
</evidence>
<organism evidence="11 12">
    <name type="scientific">Microlunatus aurantiacus</name>
    <dbReference type="NCBI Taxonomy" id="446786"/>
    <lineage>
        <taxon>Bacteria</taxon>
        <taxon>Bacillati</taxon>
        <taxon>Actinomycetota</taxon>
        <taxon>Actinomycetes</taxon>
        <taxon>Propionibacteriales</taxon>
        <taxon>Propionibacteriaceae</taxon>
        <taxon>Microlunatus</taxon>
    </lineage>
</organism>
<evidence type="ECO:0000256" key="5">
    <source>
        <dbReference type="ARBA" id="ARBA00022763"/>
    </source>
</evidence>
<keyword evidence="12" id="KW-1185">Reference proteome</keyword>
<keyword evidence="7 9" id="KW-0234">DNA repair</keyword>
<evidence type="ECO:0000256" key="4">
    <source>
        <dbReference type="ARBA" id="ARBA00022741"/>
    </source>
</evidence>
<evidence type="ECO:0000256" key="6">
    <source>
        <dbReference type="ARBA" id="ARBA00022840"/>
    </source>
</evidence>
<keyword evidence="4" id="KW-0547">Nucleotide-binding</keyword>
<dbReference type="InterPro" id="IPR004604">
    <property type="entry name" value="DNA_recomb/repair_RecN"/>
</dbReference>
<dbReference type="NCBIfam" id="TIGR00634">
    <property type="entry name" value="recN"/>
    <property type="match status" value="1"/>
</dbReference>
<feature type="domain" description="RecF/RecN/SMC N-terminal" evidence="10">
    <location>
        <begin position="5"/>
        <end position="509"/>
    </location>
</feature>
<evidence type="ECO:0000256" key="3">
    <source>
        <dbReference type="ARBA" id="ARBA00021315"/>
    </source>
</evidence>
<keyword evidence="6" id="KW-0067">ATP-binding</keyword>
<evidence type="ECO:0000259" key="10">
    <source>
        <dbReference type="Pfam" id="PF02463"/>
    </source>
</evidence>
<evidence type="ECO:0000313" key="12">
    <source>
        <dbReference type="Proteomes" id="UP001500051"/>
    </source>
</evidence>
<dbReference type="InterPro" id="IPR027417">
    <property type="entry name" value="P-loop_NTPase"/>
</dbReference>
<keyword evidence="5 9" id="KW-0227">DNA damage</keyword>
<dbReference type="CDD" id="cd03241">
    <property type="entry name" value="ABC_RecN"/>
    <property type="match status" value="1"/>
</dbReference>
<dbReference type="PIRSF" id="PIRSF003128">
    <property type="entry name" value="RecN"/>
    <property type="match status" value="1"/>
</dbReference>
<gene>
    <name evidence="11" type="primary">recN</name>
    <name evidence="11" type="ORF">GCM10022204_35260</name>
</gene>
<dbReference type="SUPFAM" id="SSF52540">
    <property type="entry name" value="P-loop containing nucleoside triphosphate hydrolases"/>
    <property type="match status" value="1"/>
</dbReference>
<evidence type="ECO:0000256" key="1">
    <source>
        <dbReference type="ARBA" id="ARBA00003618"/>
    </source>
</evidence>
<evidence type="ECO:0000256" key="8">
    <source>
        <dbReference type="ARBA" id="ARBA00033408"/>
    </source>
</evidence>
<reference evidence="12" key="1">
    <citation type="journal article" date="2019" name="Int. J. Syst. Evol. Microbiol.">
        <title>The Global Catalogue of Microorganisms (GCM) 10K type strain sequencing project: providing services to taxonomists for standard genome sequencing and annotation.</title>
        <authorList>
            <consortium name="The Broad Institute Genomics Platform"/>
            <consortium name="The Broad Institute Genome Sequencing Center for Infectious Disease"/>
            <person name="Wu L."/>
            <person name="Ma J."/>
        </authorList>
    </citation>
    <scope>NUCLEOTIDE SEQUENCE [LARGE SCALE GENOMIC DNA]</scope>
    <source>
        <strain evidence="12">JCM 16548</strain>
    </source>
</reference>
<accession>A0ABP7E7E2</accession>
<dbReference type="PANTHER" id="PTHR11059">
    <property type="entry name" value="DNA REPAIR PROTEIN RECN"/>
    <property type="match status" value="1"/>
</dbReference>
<proteinExistence type="inferred from homology"/>
<dbReference type="Proteomes" id="UP001500051">
    <property type="component" value="Unassembled WGS sequence"/>
</dbReference>
<protein>
    <recommendedName>
        <fullName evidence="3 9">DNA repair protein RecN</fullName>
    </recommendedName>
    <alternativeName>
        <fullName evidence="8 9">Recombination protein N</fullName>
    </alternativeName>
</protein>
<evidence type="ECO:0000256" key="9">
    <source>
        <dbReference type="PIRNR" id="PIRNR003128"/>
    </source>
</evidence>
<dbReference type="EMBL" id="BAAAYX010000014">
    <property type="protein sequence ID" value="GAA3713155.1"/>
    <property type="molecule type" value="Genomic_DNA"/>
</dbReference>
<comment type="caution">
    <text evidence="11">The sequence shown here is derived from an EMBL/GenBank/DDBJ whole genome shotgun (WGS) entry which is preliminary data.</text>
</comment>
<dbReference type="InterPro" id="IPR003395">
    <property type="entry name" value="RecF/RecN/SMC_N"/>
</dbReference>
<comment type="similarity">
    <text evidence="2 9">Belongs to the RecN family.</text>
</comment>
<name>A0ABP7E7E2_9ACTN</name>
<evidence type="ECO:0000256" key="2">
    <source>
        <dbReference type="ARBA" id="ARBA00009441"/>
    </source>
</evidence>
<comment type="function">
    <text evidence="1 9">May be involved in recombinational repair of damaged DNA.</text>
</comment>
<dbReference type="Gene3D" id="3.40.50.300">
    <property type="entry name" value="P-loop containing nucleotide triphosphate hydrolases"/>
    <property type="match status" value="2"/>
</dbReference>
<evidence type="ECO:0000313" key="11">
    <source>
        <dbReference type="EMBL" id="GAA3713155.1"/>
    </source>
</evidence>
<dbReference type="Pfam" id="PF02463">
    <property type="entry name" value="SMC_N"/>
    <property type="match status" value="1"/>
</dbReference>